<dbReference type="SUPFAM" id="SSF47676">
    <property type="entry name" value="Conserved domain common to transcription factors TFIIS, elongin A, CRSP70"/>
    <property type="match status" value="1"/>
</dbReference>
<comment type="caution">
    <text evidence="6">The sequence shown here is derived from an EMBL/GenBank/DDBJ whole genome shotgun (WGS) entry which is preliminary data.</text>
</comment>
<dbReference type="PROSITE" id="PS51319">
    <property type="entry name" value="TFIIS_N"/>
    <property type="match status" value="1"/>
</dbReference>
<dbReference type="GO" id="GO:0005634">
    <property type="term" value="C:nucleus"/>
    <property type="evidence" value="ECO:0007669"/>
    <property type="project" value="UniProtKB-SubCell"/>
</dbReference>
<evidence type="ECO:0000256" key="2">
    <source>
        <dbReference type="ARBA" id="ARBA00023242"/>
    </source>
</evidence>
<dbReference type="InterPro" id="IPR035441">
    <property type="entry name" value="TFIIS/LEDGF_dom_sf"/>
</dbReference>
<dbReference type="Pfam" id="PF08711">
    <property type="entry name" value="Med26"/>
    <property type="match status" value="1"/>
</dbReference>
<dbReference type="EMBL" id="CAJOBJ010000074">
    <property type="protein sequence ID" value="CAF3791903.1"/>
    <property type="molecule type" value="Genomic_DNA"/>
</dbReference>
<gene>
    <name evidence="6" type="ORF">GIL414_LOCUS592</name>
</gene>
<organism evidence="6 7">
    <name type="scientific">Rotaria magnacalcarata</name>
    <dbReference type="NCBI Taxonomy" id="392030"/>
    <lineage>
        <taxon>Eukaryota</taxon>
        <taxon>Metazoa</taxon>
        <taxon>Spiralia</taxon>
        <taxon>Gnathifera</taxon>
        <taxon>Rotifera</taxon>
        <taxon>Eurotatoria</taxon>
        <taxon>Bdelloidea</taxon>
        <taxon>Philodinida</taxon>
        <taxon>Philodinidae</taxon>
        <taxon>Rotaria</taxon>
    </lineage>
</organism>
<dbReference type="PANTHER" id="PTHR15141:SF76">
    <property type="entry name" value="TRANSCRIPTION ELONGATION FACTOR B POLYPEPTIDE 3"/>
    <property type="match status" value="1"/>
</dbReference>
<evidence type="ECO:0000313" key="7">
    <source>
        <dbReference type="Proteomes" id="UP000681720"/>
    </source>
</evidence>
<protein>
    <recommendedName>
        <fullName evidence="5">TFIIS N-terminal domain-containing protein</fullName>
    </recommendedName>
</protein>
<evidence type="ECO:0000256" key="3">
    <source>
        <dbReference type="PROSITE-ProRule" id="PRU00649"/>
    </source>
</evidence>
<evidence type="ECO:0000259" key="5">
    <source>
        <dbReference type="PROSITE" id="PS51319"/>
    </source>
</evidence>
<comment type="subcellular location">
    <subcellularLocation>
        <location evidence="1 3">Nucleus</location>
    </subcellularLocation>
</comment>
<name>A0A8S2J809_9BILA</name>
<accession>A0A8S2J809</accession>
<evidence type="ECO:0000256" key="1">
    <source>
        <dbReference type="ARBA" id="ARBA00004123"/>
    </source>
</evidence>
<dbReference type="Proteomes" id="UP000681720">
    <property type="component" value="Unassembled WGS sequence"/>
</dbReference>
<dbReference type="AlphaFoldDB" id="A0A8S2J809"/>
<dbReference type="InterPro" id="IPR051870">
    <property type="entry name" value="Elongin-A_domain"/>
</dbReference>
<evidence type="ECO:0000256" key="4">
    <source>
        <dbReference type="SAM" id="MobiDB-lite"/>
    </source>
</evidence>
<feature type="region of interest" description="Disordered" evidence="4">
    <location>
        <begin position="80"/>
        <end position="144"/>
    </location>
</feature>
<dbReference type="SMART" id="SM00509">
    <property type="entry name" value="TFS2N"/>
    <property type="match status" value="1"/>
</dbReference>
<feature type="domain" description="TFIIS N-terminal" evidence="5">
    <location>
        <begin position="1"/>
        <end position="83"/>
    </location>
</feature>
<feature type="compositionally biased region" description="Low complexity" evidence="4">
    <location>
        <begin position="95"/>
        <end position="113"/>
    </location>
</feature>
<evidence type="ECO:0000313" key="6">
    <source>
        <dbReference type="EMBL" id="CAF3791903.1"/>
    </source>
</evidence>
<proteinExistence type="predicted"/>
<keyword evidence="2 3" id="KW-0539">Nucleus</keyword>
<sequence>MTEEEIVKINRKLQKMIDKSDVDENIARDLLVRLQESRITLVILQTTGIGKTVNNLRRLIANEDLSIVAKSLLKNWKKLVSETSPRPINKDEKPSTSNNTNNSQSSQETNVNNGKNIASNKSTKQKSPEKPSSSKDVSQSSSLK</sequence>
<dbReference type="PANTHER" id="PTHR15141">
    <property type="entry name" value="TRANSCRIPTION ELONGATION FACTOR B POLYPEPTIDE 3"/>
    <property type="match status" value="1"/>
</dbReference>
<dbReference type="InterPro" id="IPR017923">
    <property type="entry name" value="TFIIS_N"/>
</dbReference>
<reference evidence="6" key="1">
    <citation type="submission" date="2021-02" db="EMBL/GenBank/DDBJ databases">
        <authorList>
            <person name="Nowell W R."/>
        </authorList>
    </citation>
    <scope>NUCLEOTIDE SEQUENCE</scope>
</reference>
<dbReference type="Gene3D" id="1.20.930.10">
    <property type="entry name" value="Conserved domain common to transcription factors TFIIS, elongin A, CRSP70"/>
    <property type="match status" value="1"/>
</dbReference>
<dbReference type="InterPro" id="IPR003617">
    <property type="entry name" value="TFIIS/CRSP70_N_sub"/>
</dbReference>
<feature type="compositionally biased region" description="Low complexity" evidence="4">
    <location>
        <begin position="134"/>
        <end position="144"/>
    </location>
</feature>